<keyword evidence="3" id="KW-1185">Reference proteome</keyword>
<accession>A0ABZ1W0J8</accession>
<evidence type="ECO:0008006" key="4">
    <source>
        <dbReference type="Google" id="ProtNLM"/>
    </source>
</evidence>
<dbReference type="EMBL" id="CP108482">
    <property type="protein sequence ID" value="WUS54347.1"/>
    <property type="molecule type" value="Genomic_DNA"/>
</dbReference>
<protein>
    <recommendedName>
        <fullName evidence="4">HEXXH motif-containing protein</fullName>
    </recommendedName>
</protein>
<dbReference type="Proteomes" id="UP001432014">
    <property type="component" value="Chromosome"/>
</dbReference>
<evidence type="ECO:0000313" key="2">
    <source>
        <dbReference type="EMBL" id="WUS54347.1"/>
    </source>
</evidence>
<reference evidence="2 3" key="1">
    <citation type="submission" date="2022-10" db="EMBL/GenBank/DDBJ databases">
        <title>The complete genomes of actinobacterial strains from the NBC collection.</title>
        <authorList>
            <person name="Joergensen T.S."/>
            <person name="Alvarez Arevalo M."/>
            <person name="Sterndorff E.B."/>
            <person name="Faurdal D."/>
            <person name="Vuksanovic O."/>
            <person name="Mourched A.-S."/>
            <person name="Charusanti P."/>
            <person name="Shaw S."/>
            <person name="Blin K."/>
            <person name="Weber T."/>
        </authorList>
    </citation>
    <scope>NUCLEOTIDE SEQUENCE [LARGE SCALE GENOMIC DNA]</scope>
    <source>
        <strain evidence="2 3">NBC_01247</strain>
    </source>
</reference>
<evidence type="ECO:0000313" key="3">
    <source>
        <dbReference type="Proteomes" id="UP001432014"/>
    </source>
</evidence>
<feature type="region of interest" description="Disordered" evidence="1">
    <location>
        <begin position="311"/>
        <end position="331"/>
    </location>
</feature>
<organism evidence="2 3">
    <name type="scientific">Kitasatospora herbaricolor</name>
    <dbReference type="NCBI Taxonomy" id="68217"/>
    <lineage>
        <taxon>Bacteria</taxon>
        <taxon>Bacillati</taxon>
        <taxon>Actinomycetota</taxon>
        <taxon>Actinomycetes</taxon>
        <taxon>Kitasatosporales</taxon>
        <taxon>Streptomycetaceae</taxon>
        <taxon>Kitasatospora</taxon>
    </lineage>
</organism>
<proteinExistence type="predicted"/>
<name>A0ABZ1W0J8_9ACTN</name>
<dbReference type="RefSeq" id="WP_329492960.1">
    <property type="nucleotide sequence ID" value="NZ_CP108460.1"/>
</dbReference>
<evidence type="ECO:0000256" key="1">
    <source>
        <dbReference type="SAM" id="MobiDB-lite"/>
    </source>
</evidence>
<sequence>MLDGDPGRIFIGGILVSADRRLSPSYDLPLGLAKGDQNRDRTIVDGRALDHYLSQALAACSDPDVIDHFVTLALDRKTTAPQEQYFGKVSDYNVKLAFLGAARRAFPAGVRLYYSDGNENSEGADGMEDGAWLMDRGVVMVETELPPYQHRSLMELLGVERRRTAVRTETRRRENKTTWVSLASLTTAQLRNLDYAVALFRAALGSESIGKIRVYSESEDIGCGTAGKYYPTTDVIAFHRDTLTDREDTIATLVHEAAHRKAFFEQSTYSDRSSGFETALEDIGAKLLSLCMTLADGSLVLELTEPTAWEGTDLPPGARLTPTQDRTPPAKPDRKAIARAKLLQAAPAPRRLLAELLHARMEERRASTGLSVPRLLRGIALKPVYWSVLHSPHHVGWRKSQGVSCVNDYDKVTAIAGLVGMNPGVLWLAHMAPEAPTYNRRKPEDKHRPWSQVVQKPLARALADLDRAGGIYAEQVPLLRAMADGQTPYDAEGAWLQPVLALLHAEAEHLR</sequence>
<gene>
    <name evidence="2" type="ORF">OG469_01795</name>
</gene>